<evidence type="ECO:0000259" key="2">
    <source>
        <dbReference type="SMART" id="SM00256"/>
    </source>
</evidence>
<accession>A0A8T1YZ16</accession>
<feature type="signal peptide" evidence="1">
    <location>
        <begin position="1"/>
        <end position="17"/>
    </location>
</feature>
<keyword evidence="5" id="KW-1185">Reference proteome</keyword>
<dbReference type="InterPro" id="IPR001810">
    <property type="entry name" value="F-box_dom"/>
</dbReference>
<protein>
    <submittedName>
        <fullName evidence="4">F-box-like domain superfamily</fullName>
    </submittedName>
</protein>
<dbReference type="InterPro" id="IPR053781">
    <property type="entry name" value="F-box_AtFBL13-like"/>
</dbReference>
<evidence type="ECO:0000313" key="4">
    <source>
        <dbReference type="EMBL" id="KAG7551795.1"/>
    </source>
</evidence>
<feature type="domain" description="FBD" evidence="3">
    <location>
        <begin position="413"/>
        <end position="485"/>
    </location>
</feature>
<dbReference type="PANTHER" id="PTHR31900:SF34">
    <property type="entry name" value="EMB|CAB62440.1-RELATED"/>
    <property type="match status" value="1"/>
</dbReference>
<name>A0A8T1YZ16_9BRAS</name>
<dbReference type="InterPro" id="IPR055411">
    <property type="entry name" value="LRR_FXL15/At3g58940/PEG3-like"/>
</dbReference>
<dbReference type="Pfam" id="PF24758">
    <property type="entry name" value="LRR_At5g56370"/>
    <property type="match status" value="1"/>
</dbReference>
<dbReference type="SMART" id="SM00579">
    <property type="entry name" value="FBD"/>
    <property type="match status" value="1"/>
</dbReference>
<proteinExistence type="predicted"/>
<dbReference type="SMART" id="SM00256">
    <property type="entry name" value="FBOX"/>
    <property type="match status" value="1"/>
</dbReference>
<dbReference type="PANTHER" id="PTHR31900">
    <property type="entry name" value="F-BOX/RNI SUPERFAMILY PROTEIN-RELATED"/>
    <property type="match status" value="1"/>
</dbReference>
<evidence type="ECO:0000313" key="5">
    <source>
        <dbReference type="Proteomes" id="UP000694240"/>
    </source>
</evidence>
<keyword evidence="1" id="KW-0732">Signal</keyword>
<gene>
    <name evidence="4" type="ORF">ISN45_Aa06g024330</name>
</gene>
<evidence type="ECO:0000259" key="3">
    <source>
        <dbReference type="SMART" id="SM00579"/>
    </source>
</evidence>
<evidence type="ECO:0000256" key="1">
    <source>
        <dbReference type="SAM" id="SignalP"/>
    </source>
</evidence>
<dbReference type="Pfam" id="PF08387">
    <property type="entry name" value="FBD"/>
    <property type="match status" value="1"/>
</dbReference>
<dbReference type="InterPro" id="IPR006566">
    <property type="entry name" value="FBD"/>
</dbReference>
<dbReference type="AlphaFoldDB" id="A0A8T1YZ16"/>
<dbReference type="Pfam" id="PF00646">
    <property type="entry name" value="F-box"/>
    <property type="match status" value="1"/>
</dbReference>
<feature type="domain" description="F-box" evidence="2">
    <location>
        <begin position="50"/>
        <end position="90"/>
    </location>
</feature>
<comment type="caution">
    <text evidence="4">The sequence shown here is derived from an EMBL/GenBank/DDBJ whole genome shotgun (WGS) entry which is preliminary data.</text>
</comment>
<feature type="chain" id="PRO_5035934958" evidence="1">
    <location>
        <begin position="18"/>
        <end position="496"/>
    </location>
</feature>
<sequence>MLGRLLLIFSSMHVAYAISIQLQQTWLRFVENRAKRCCQRIRGEDRISALPDDLLMHILLFLPGTKDVVATMILSKRWRSIWTMVPRLGYYDDTHKVFSGGLFGRLLGRLFDKSEQQQRCLWRFIDKSLQLHKAHVLESLLIKLGPSGDHVDVGKWIAIVVARRVRELTLMITWSAEPASLSKSLYTCDTLVELHLSNNIIVDVPSRVCLSSLKSISLYCVVYKDEDSLVRLLSNCPILKLLWVKRHHQDNVRNFNIRVTSLECLIYVNVNFFGVHNEGIGGSLVIDSPALKKFFYRDYSEDSCLIENKPCFDKANIGFLSYPDDKFMRSISSVMNFELDLRTATVVWCNAINFSKLIECKVTLLAELEYWLESLMGLLQNCPNLKVLFIDQTLIRLDENFSLSWKEPSSVPGCFSAHLEIFDWKGYIGRSKEKEAIKYIFANSKCLKRAGISMKSSGKLEAKEKMMKELESMSRVSTSSQLLFSSQLKFPKVGYK</sequence>
<dbReference type="CDD" id="cd22160">
    <property type="entry name" value="F-box_AtFBL13-like"/>
    <property type="match status" value="1"/>
</dbReference>
<organism evidence="4 5">
    <name type="scientific">Arabidopsis thaliana x Arabidopsis arenosa</name>
    <dbReference type="NCBI Taxonomy" id="1240361"/>
    <lineage>
        <taxon>Eukaryota</taxon>
        <taxon>Viridiplantae</taxon>
        <taxon>Streptophyta</taxon>
        <taxon>Embryophyta</taxon>
        <taxon>Tracheophyta</taxon>
        <taxon>Spermatophyta</taxon>
        <taxon>Magnoliopsida</taxon>
        <taxon>eudicotyledons</taxon>
        <taxon>Gunneridae</taxon>
        <taxon>Pentapetalae</taxon>
        <taxon>rosids</taxon>
        <taxon>malvids</taxon>
        <taxon>Brassicales</taxon>
        <taxon>Brassicaceae</taxon>
        <taxon>Camelineae</taxon>
        <taxon>Arabidopsis</taxon>
    </lineage>
</organism>
<dbReference type="EMBL" id="JAEFBK010000011">
    <property type="protein sequence ID" value="KAG7551795.1"/>
    <property type="molecule type" value="Genomic_DNA"/>
</dbReference>
<dbReference type="Proteomes" id="UP000694240">
    <property type="component" value="Chromosome 11"/>
</dbReference>
<dbReference type="InterPro" id="IPR050232">
    <property type="entry name" value="FBL13/AtMIF1-like"/>
</dbReference>
<reference evidence="4 5" key="1">
    <citation type="submission" date="2020-12" db="EMBL/GenBank/DDBJ databases">
        <title>Concerted genomic and epigenomic changes stabilize Arabidopsis allopolyploids.</title>
        <authorList>
            <person name="Chen Z."/>
        </authorList>
    </citation>
    <scope>NUCLEOTIDE SEQUENCE [LARGE SCALE GENOMIC DNA]</scope>
    <source>
        <strain evidence="4">Allo738</strain>
        <tissue evidence="4">Leaf</tissue>
    </source>
</reference>